<dbReference type="InParanoid" id="D3BMU8"/>
<name>D3BMU8_HETP5</name>
<protein>
    <recommendedName>
        <fullName evidence="3">Roadblock/LAMTOR2 domain-containing protein</fullName>
    </recommendedName>
</protein>
<keyword evidence="2" id="KW-1185">Reference proteome</keyword>
<dbReference type="AlphaFoldDB" id="D3BMU8"/>
<evidence type="ECO:0000313" key="1">
    <source>
        <dbReference type="EMBL" id="EFA77310.1"/>
    </source>
</evidence>
<gene>
    <name evidence="1" type="ORF">PPL_12521</name>
</gene>
<evidence type="ECO:0000313" key="2">
    <source>
        <dbReference type="Proteomes" id="UP000001396"/>
    </source>
</evidence>
<sequence length="149" mass="17008">MTNCSRSNAVIAPKLLKQVQSKLKDIQQLFPTTTNCIIMDKNGEIIVETSGTQTQKEKDKEKDLSMTIHQLKTYAITFGATLQYQDEVQHIHIRGDNHMFSFYVVRDSILAFFTNMDFDTGKDFNFQQADDKVKAICAELLHLLSSTKI</sequence>
<accession>D3BMU8</accession>
<dbReference type="GeneID" id="31367988"/>
<dbReference type="RefSeq" id="XP_020429439.1">
    <property type="nucleotide sequence ID" value="XM_020583252.1"/>
</dbReference>
<comment type="caution">
    <text evidence="1">The sequence shown here is derived from an EMBL/GenBank/DDBJ whole genome shotgun (WGS) entry which is preliminary data.</text>
</comment>
<dbReference type="Proteomes" id="UP000001396">
    <property type="component" value="Unassembled WGS sequence"/>
</dbReference>
<proteinExistence type="predicted"/>
<dbReference type="EMBL" id="ADBJ01000043">
    <property type="protein sequence ID" value="EFA77310.1"/>
    <property type="molecule type" value="Genomic_DNA"/>
</dbReference>
<reference evidence="1 2" key="1">
    <citation type="journal article" date="2011" name="Genome Res.">
        <title>Phylogeny-wide analysis of social amoeba genomes highlights ancient origins for complex intercellular communication.</title>
        <authorList>
            <person name="Heidel A.J."/>
            <person name="Lawal H.M."/>
            <person name="Felder M."/>
            <person name="Schilde C."/>
            <person name="Helps N.R."/>
            <person name="Tunggal B."/>
            <person name="Rivero F."/>
            <person name="John U."/>
            <person name="Schleicher M."/>
            <person name="Eichinger L."/>
            <person name="Platzer M."/>
            <person name="Noegel A.A."/>
            <person name="Schaap P."/>
            <person name="Gloeckner G."/>
        </authorList>
    </citation>
    <scope>NUCLEOTIDE SEQUENCE [LARGE SCALE GENOMIC DNA]</scope>
    <source>
        <strain evidence="2">ATCC 26659 / Pp 5 / PN500</strain>
    </source>
</reference>
<evidence type="ECO:0008006" key="3">
    <source>
        <dbReference type="Google" id="ProtNLM"/>
    </source>
</evidence>
<dbReference type="OMA" id="HIHIRGE"/>
<organism evidence="1 2">
    <name type="scientific">Heterostelium pallidum (strain ATCC 26659 / Pp 5 / PN500)</name>
    <name type="common">Cellular slime mold</name>
    <name type="synonym">Polysphondylium pallidum</name>
    <dbReference type="NCBI Taxonomy" id="670386"/>
    <lineage>
        <taxon>Eukaryota</taxon>
        <taxon>Amoebozoa</taxon>
        <taxon>Evosea</taxon>
        <taxon>Eumycetozoa</taxon>
        <taxon>Dictyostelia</taxon>
        <taxon>Acytosteliales</taxon>
        <taxon>Acytosteliaceae</taxon>
        <taxon>Heterostelium</taxon>
    </lineage>
</organism>